<dbReference type="Proteomes" id="UP001342418">
    <property type="component" value="Chromosome"/>
</dbReference>
<evidence type="ECO:0000259" key="4">
    <source>
        <dbReference type="Pfam" id="PF14833"/>
    </source>
</evidence>
<dbReference type="Pfam" id="PF03446">
    <property type="entry name" value="NAD_binding_2"/>
    <property type="match status" value="1"/>
</dbReference>
<dbReference type="InterPro" id="IPR002204">
    <property type="entry name" value="3-OH-isobutyrate_DH-rel_CS"/>
</dbReference>
<proteinExistence type="predicted"/>
<dbReference type="InterPro" id="IPR029154">
    <property type="entry name" value="HIBADH-like_NADP-bd"/>
</dbReference>
<dbReference type="SUPFAM" id="SSF51735">
    <property type="entry name" value="NAD(P)-binding Rossmann-fold domains"/>
    <property type="match status" value="1"/>
</dbReference>
<keyword evidence="1 5" id="KW-0560">Oxidoreductase</keyword>
<dbReference type="InterPro" id="IPR006115">
    <property type="entry name" value="6PGDH_NADP-bd"/>
</dbReference>
<dbReference type="Gene3D" id="3.40.50.720">
    <property type="entry name" value="NAD(P)-binding Rossmann-like Domain"/>
    <property type="match status" value="1"/>
</dbReference>
<dbReference type="SUPFAM" id="SSF48179">
    <property type="entry name" value="6-phosphogluconate dehydrogenase C-terminal domain-like"/>
    <property type="match status" value="1"/>
</dbReference>
<dbReference type="InterPro" id="IPR013328">
    <property type="entry name" value="6PGD_dom2"/>
</dbReference>
<feature type="domain" description="6-phosphogluconate dehydrogenase NADP-binding" evidence="3">
    <location>
        <begin position="3"/>
        <end position="162"/>
    </location>
</feature>
<evidence type="ECO:0000313" key="6">
    <source>
        <dbReference type="Proteomes" id="UP001342418"/>
    </source>
</evidence>
<dbReference type="EMBL" id="CP030941">
    <property type="protein sequence ID" value="UUP18420.1"/>
    <property type="molecule type" value="Genomic_DNA"/>
</dbReference>
<evidence type="ECO:0000256" key="1">
    <source>
        <dbReference type="ARBA" id="ARBA00023002"/>
    </source>
</evidence>
<feature type="domain" description="3-hydroxyisobutyrate dehydrogenase-like NAD-binding" evidence="4">
    <location>
        <begin position="165"/>
        <end position="282"/>
    </location>
</feature>
<dbReference type="InterPro" id="IPR036291">
    <property type="entry name" value="NAD(P)-bd_dom_sf"/>
</dbReference>
<evidence type="ECO:0000313" key="5">
    <source>
        <dbReference type="EMBL" id="UUP18420.1"/>
    </source>
</evidence>
<dbReference type="EC" id="1.1.1.373" evidence="5"/>
<evidence type="ECO:0000259" key="3">
    <source>
        <dbReference type="Pfam" id="PF03446"/>
    </source>
</evidence>
<sequence length="286" mass="29123">MTRIAFLGLGAMGARMAGRLLQAGHDLTVWNRSPSRAEPLVAKGARQAATPADAAAGCDFCISMVRDDAASRAVWTGGDGALASLSEASVAVECSTIGPGWAAELARMAGTCRIAMLEAPVLGSRKQADAGALIFLAGGTEAAAERFRPLAAELGSACHLVGGTGAGAVAKLIANGLFAAQLAALAEMIALADRRGLDAGHMLSVLAGTPVFSPAMGVAGAAMLAGHWQPQFPIELVVKDLGLLAEVTDPGPTPVADRVREVYRAALEEGHGADNITAIIRRYFGA</sequence>
<organism evidence="5 6">
    <name type="scientific">Nitratireductor thuwali</name>
    <dbReference type="NCBI Taxonomy" id="2267699"/>
    <lineage>
        <taxon>Bacteria</taxon>
        <taxon>Pseudomonadati</taxon>
        <taxon>Pseudomonadota</taxon>
        <taxon>Alphaproteobacteria</taxon>
        <taxon>Hyphomicrobiales</taxon>
        <taxon>Phyllobacteriaceae</taxon>
        <taxon>Nitratireductor</taxon>
    </lineage>
</organism>
<accession>A0ABY5MKA9</accession>
<dbReference type="PANTHER" id="PTHR43580:SF2">
    <property type="entry name" value="CYTOKINE-LIKE NUCLEAR FACTOR N-PAC"/>
    <property type="match status" value="1"/>
</dbReference>
<keyword evidence="6" id="KW-1185">Reference proteome</keyword>
<dbReference type="InterPro" id="IPR008927">
    <property type="entry name" value="6-PGluconate_DH-like_C_sf"/>
</dbReference>
<name>A0ABY5MKA9_9HYPH</name>
<dbReference type="RefSeq" id="WP_338530652.1">
    <property type="nucleotide sequence ID" value="NZ_CP030941.1"/>
</dbReference>
<dbReference type="PIRSF" id="PIRSF000103">
    <property type="entry name" value="HIBADH"/>
    <property type="match status" value="1"/>
</dbReference>
<gene>
    <name evidence="5" type="primary">yihU</name>
    <name evidence="5" type="ORF">NTH_02901</name>
</gene>
<keyword evidence="2" id="KW-0520">NAD</keyword>
<reference evidence="5 6" key="1">
    <citation type="submission" date="2018-07" db="EMBL/GenBank/DDBJ databases">
        <title>Genome sequence of Nitratireductor thuwali#1536.</title>
        <authorList>
            <person name="Michoud G."/>
            <person name="Merlino G."/>
            <person name="Sefrji F.O."/>
            <person name="Daffonchio D."/>
        </authorList>
    </citation>
    <scope>NUCLEOTIDE SEQUENCE [LARGE SCALE GENOMIC DNA]</scope>
    <source>
        <strain evidence="6">Nit1536</strain>
    </source>
</reference>
<evidence type="ECO:0000256" key="2">
    <source>
        <dbReference type="ARBA" id="ARBA00023027"/>
    </source>
</evidence>
<dbReference type="GO" id="GO:0061596">
    <property type="term" value="F:3-sulfolactaldehyde reductase activity"/>
    <property type="evidence" value="ECO:0007669"/>
    <property type="project" value="UniProtKB-EC"/>
</dbReference>
<protein>
    <submittedName>
        <fullName evidence="5">3-sulfolactaldehyde reductase</fullName>
        <ecNumber evidence="5">1.1.1.373</ecNumber>
    </submittedName>
</protein>
<dbReference type="PANTHER" id="PTHR43580">
    <property type="entry name" value="OXIDOREDUCTASE GLYR1-RELATED"/>
    <property type="match status" value="1"/>
</dbReference>
<dbReference type="InterPro" id="IPR015815">
    <property type="entry name" value="HIBADH-related"/>
</dbReference>
<dbReference type="PROSITE" id="PS00895">
    <property type="entry name" value="3_HYDROXYISOBUT_DH"/>
    <property type="match status" value="1"/>
</dbReference>
<dbReference type="Gene3D" id="1.10.1040.10">
    <property type="entry name" value="N-(1-d-carboxylethyl)-l-norvaline Dehydrogenase, domain 2"/>
    <property type="match status" value="1"/>
</dbReference>
<dbReference type="Pfam" id="PF14833">
    <property type="entry name" value="NAD_binding_11"/>
    <property type="match status" value="1"/>
</dbReference>
<dbReference type="InterPro" id="IPR051265">
    <property type="entry name" value="HIBADH-related_NP60_sf"/>
</dbReference>